<dbReference type="PANTHER" id="PTHR10948:SF23">
    <property type="entry name" value="TRANSPOSASE INSI FOR INSERTION SEQUENCE ELEMENT IS30A-RELATED"/>
    <property type="match status" value="1"/>
</dbReference>
<dbReference type="SUPFAM" id="SSF53098">
    <property type="entry name" value="Ribonuclease H-like"/>
    <property type="match status" value="1"/>
</dbReference>
<evidence type="ECO:0000313" key="1">
    <source>
        <dbReference type="EMBL" id="KGM18356.1"/>
    </source>
</evidence>
<feature type="non-terminal residue" evidence="1">
    <location>
        <position position="1"/>
    </location>
</feature>
<dbReference type="GO" id="GO:0005829">
    <property type="term" value="C:cytosol"/>
    <property type="evidence" value="ECO:0007669"/>
    <property type="project" value="TreeGrafter"/>
</dbReference>
<dbReference type="EMBL" id="JRVJ01000015">
    <property type="protein sequence ID" value="KGM18356.1"/>
    <property type="molecule type" value="Genomic_DNA"/>
</dbReference>
<accession>A0A0A2DNA4</accession>
<comment type="caution">
    <text evidence="1">The sequence shown here is derived from an EMBL/GenBank/DDBJ whole genome shotgun (WGS) entry which is preliminary data.</text>
</comment>
<dbReference type="Proteomes" id="UP000030145">
    <property type="component" value="Unassembled WGS sequence"/>
</dbReference>
<proteinExistence type="predicted"/>
<sequence length="73" mass="8278">IRTPHGSRPSNENINAELRRFIPKGTDLATVTHEQLQEYEDLINDTPRVVLDGLTPREVFFNLDPSEDVAFTA</sequence>
<dbReference type="PANTHER" id="PTHR10948">
    <property type="entry name" value="TRANSPOSASE"/>
    <property type="match status" value="1"/>
</dbReference>
<gene>
    <name evidence="1" type="ORF">MA47_08040</name>
</gene>
<evidence type="ECO:0000313" key="2">
    <source>
        <dbReference type="Proteomes" id="UP000030145"/>
    </source>
</evidence>
<dbReference type="InterPro" id="IPR051917">
    <property type="entry name" value="Transposase-Integrase"/>
</dbReference>
<dbReference type="InterPro" id="IPR012337">
    <property type="entry name" value="RNaseH-like_sf"/>
</dbReference>
<dbReference type="GO" id="GO:0032196">
    <property type="term" value="P:transposition"/>
    <property type="evidence" value="ECO:0007669"/>
    <property type="project" value="TreeGrafter"/>
</dbReference>
<dbReference type="AlphaFoldDB" id="A0A0A2DNA4"/>
<keyword evidence="2" id="KW-1185">Reference proteome</keyword>
<name>A0A0A2DNA4_9CORY</name>
<organism evidence="1 2">
    <name type="scientific">Corynebacterium auriscanis</name>
    <dbReference type="NCBI Taxonomy" id="99807"/>
    <lineage>
        <taxon>Bacteria</taxon>
        <taxon>Bacillati</taxon>
        <taxon>Actinomycetota</taxon>
        <taxon>Actinomycetes</taxon>
        <taxon>Mycobacteriales</taxon>
        <taxon>Corynebacteriaceae</taxon>
        <taxon>Corynebacterium</taxon>
    </lineage>
</organism>
<dbReference type="GO" id="GO:0004803">
    <property type="term" value="F:transposase activity"/>
    <property type="evidence" value="ECO:0007669"/>
    <property type="project" value="TreeGrafter"/>
</dbReference>
<reference evidence="1 2" key="1">
    <citation type="submission" date="2014-10" db="EMBL/GenBank/DDBJ databases">
        <title>Whole Genome sequence of Corynebacterium auriscanis strain CIP 106629.</title>
        <authorList>
            <person name="Hassan S.S."/>
            <person name="Jamal S.B."/>
            <person name="Tiwari S."/>
            <person name="Oliveira L.D.C."/>
            <person name="Souza F."/>
            <person name="Mariano D.C."/>
            <person name="Almeida S."/>
            <person name="Dorella F."/>
            <person name="Pereira F."/>
            <person name="Carvalho A."/>
            <person name="Leal C.A."/>
            <person name="Soares S.D.C."/>
            <person name="Figueiredo H.C."/>
            <person name="Silva A."/>
            <person name="Azevedo V.A."/>
        </authorList>
    </citation>
    <scope>NUCLEOTIDE SEQUENCE [LARGE SCALE GENOMIC DNA]</scope>
    <source>
        <strain evidence="1 2">CIP 106629</strain>
    </source>
</reference>
<protein>
    <submittedName>
        <fullName evidence="1">Integrase</fullName>
    </submittedName>
</protein>